<dbReference type="InterPro" id="IPR017958">
    <property type="entry name" value="Gln-tRNA_amidoTrfase_suB_CS"/>
</dbReference>
<evidence type="ECO:0000256" key="5">
    <source>
        <dbReference type="ARBA" id="ARBA00022741"/>
    </source>
</evidence>
<dbReference type="SUPFAM" id="SSF55931">
    <property type="entry name" value="Glutamine synthetase/guanido kinase"/>
    <property type="match status" value="1"/>
</dbReference>
<dbReference type="GO" id="GO:0050567">
    <property type="term" value="F:glutaminyl-tRNA synthase (glutamine-hydrolyzing) activity"/>
    <property type="evidence" value="ECO:0007669"/>
    <property type="project" value="UniProtKB-UniRule"/>
</dbReference>
<reference evidence="13 14" key="1">
    <citation type="submission" date="2012-06" db="EMBL/GenBank/DDBJ databases">
        <title>The complete chromosome of genome of Turneriella parva DSM 21527.</title>
        <authorList>
            <consortium name="US DOE Joint Genome Institute (JGI-PGF)"/>
            <person name="Lucas S."/>
            <person name="Han J."/>
            <person name="Lapidus A."/>
            <person name="Bruce D."/>
            <person name="Goodwin L."/>
            <person name="Pitluck S."/>
            <person name="Peters L."/>
            <person name="Kyrpides N."/>
            <person name="Mavromatis K."/>
            <person name="Ivanova N."/>
            <person name="Mikhailova N."/>
            <person name="Chertkov O."/>
            <person name="Detter J.C."/>
            <person name="Tapia R."/>
            <person name="Han C."/>
            <person name="Land M."/>
            <person name="Hauser L."/>
            <person name="Markowitz V."/>
            <person name="Cheng J.-F."/>
            <person name="Hugenholtz P."/>
            <person name="Woyke T."/>
            <person name="Wu D."/>
            <person name="Gronow S."/>
            <person name="Wellnitz S."/>
            <person name="Brambilla E."/>
            <person name="Klenk H.-P."/>
            <person name="Eisen J.A."/>
        </authorList>
    </citation>
    <scope>NUCLEOTIDE SEQUENCE [LARGE SCALE GENOMIC DNA]</scope>
    <source>
        <strain evidence="14">ATCC BAA-1111 / DSM 21527 / NCTC 11395 / H</strain>
    </source>
</reference>
<evidence type="ECO:0000256" key="10">
    <source>
        <dbReference type="ARBA" id="ARBA00047913"/>
    </source>
</evidence>
<name>I4B8H9_TURPD</name>
<evidence type="ECO:0000256" key="11">
    <source>
        <dbReference type="HAMAP-Rule" id="MF_00121"/>
    </source>
</evidence>
<dbReference type="Gene3D" id="1.10.10.410">
    <property type="match status" value="1"/>
</dbReference>
<keyword evidence="4 11" id="KW-0436">Ligase</keyword>
<dbReference type="NCBIfam" id="TIGR00133">
    <property type="entry name" value="gatB"/>
    <property type="match status" value="1"/>
</dbReference>
<dbReference type="HOGENOM" id="CLU_019240_0_0_12"/>
<evidence type="ECO:0000259" key="12">
    <source>
        <dbReference type="SMART" id="SM00845"/>
    </source>
</evidence>
<gene>
    <name evidence="11" type="primary">gatB</name>
    <name evidence="13" type="ordered locus">Turpa_2947</name>
</gene>
<dbReference type="InterPro" id="IPR017959">
    <property type="entry name" value="Asn/Gln-tRNA_amidoTrfase_suB/E"/>
</dbReference>
<evidence type="ECO:0000256" key="8">
    <source>
        <dbReference type="ARBA" id="ARBA00024799"/>
    </source>
</evidence>
<evidence type="ECO:0000256" key="6">
    <source>
        <dbReference type="ARBA" id="ARBA00022840"/>
    </source>
</evidence>
<dbReference type="EC" id="6.3.5.-" evidence="11"/>
<dbReference type="FunFam" id="1.10.150.380:FF:000001">
    <property type="entry name" value="Aspartyl/glutamyl-tRNA(Asn/Gln) amidotransferase subunit B"/>
    <property type="match status" value="1"/>
</dbReference>
<dbReference type="GO" id="GO:0050566">
    <property type="term" value="F:asparaginyl-tRNA synthase (glutamine-hydrolyzing) activity"/>
    <property type="evidence" value="ECO:0007669"/>
    <property type="project" value="RHEA"/>
</dbReference>
<dbReference type="HAMAP" id="MF_00121">
    <property type="entry name" value="GatB"/>
    <property type="match status" value="1"/>
</dbReference>
<evidence type="ECO:0000256" key="1">
    <source>
        <dbReference type="ARBA" id="ARBA00005306"/>
    </source>
</evidence>
<dbReference type="InterPro" id="IPR018027">
    <property type="entry name" value="Asn/Gln_amidotransferase"/>
</dbReference>
<proteinExistence type="inferred from homology"/>
<comment type="subunit">
    <text evidence="2 11">Heterotrimer of A, B and C subunits.</text>
</comment>
<keyword evidence="6 11" id="KW-0067">ATP-binding</keyword>
<comment type="similarity">
    <text evidence="1 11">Belongs to the GatB/GatE family. GatB subfamily.</text>
</comment>
<dbReference type="InterPro" id="IPR042114">
    <property type="entry name" value="GatB_C_1"/>
</dbReference>
<dbReference type="OrthoDB" id="9804078at2"/>
<dbReference type="GO" id="GO:0005524">
    <property type="term" value="F:ATP binding"/>
    <property type="evidence" value="ECO:0007669"/>
    <property type="project" value="UniProtKB-KW"/>
</dbReference>
<dbReference type="SUPFAM" id="SSF89095">
    <property type="entry name" value="GatB/YqeY motif"/>
    <property type="match status" value="1"/>
</dbReference>
<comment type="catalytic activity">
    <reaction evidence="10 11">
        <text>L-glutamyl-tRNA(Gln) + L-glutamine + ATP + H2O = L-glutaminyl-tRNA(Gln) + L-glutamate + ADP + phosphate + H(+)</text>
        <dbReference type="Rhea" id="RHEA:17521"/>
        <dbReference type="Rhea" id="RHEA-COMP:9681"/>
        <dbReference type="Rhea" id="RHEA-COMP:9684"/>
        <dbReference type="ChEBI" id="CHEBI:15377"/>
        <dbReference type="ChEBI" id="CHEBI:15378"/>
        <dbReference type="ChEBI" id="CHEBI:29985"/>
        <dbReference type="ChEBI" id="CHEBI:30616"/>
        <dbReference type="ChEBI" id="CHEBI:43474"/>
        <dbReference type="ChEBI" id="CHEBI:58359"/>
        <dbReference type="ChEBI" id="CHEBI:78520"/>
        <dbReference type="ChEBI" id="CHEBI:78521"/>
        <dbReference type="ChEBI" id="CHEBI:456216"/>
    </reaction>
</comment>
<dbReference type="AlphaFoldDB" id="I4B8H9"/>
<protein>
    <recommendedName>
        <fullName evidence="3 11">Aspartyl/glutamyl-tRNA(Asn/Gln) amidotransferase subunit B</fullName>
        <shortName evidence="11">Asp/Glu-ADT subunit B</shortName>
        <ecNumber evidence="11">6.3.5.-</ecNumber>
    </recommendedName>
</protein>
<keyword evidence="14" id="KW-1185">Reference proteome</keyword>
<comment type="function">
    <text evidence="8 11">Allows the formation of correctly charged Asn-tRNA(Asn) or Gln-tRNA(Gln) through the transamidation of misacylated Asp-tRNA(Asn) or Glu-tRNA(Gln) in organisms which lack either or both of asparaginyl-tRNA or glutaminyl-tRNA synthetases. The reaction takes place in the presence of glutamine and ATP through an activated phospho-Asp-tRNA(Asn) or phospho-Glu-tRNA(Gln).</text>
</comment>
<dbReference type="EMBL" id="CP002959">
    <property type="protein sequence ID" value="AFM13586.1"/>
    <property type="molecule type" value="Genomic_DNA"/>
</dbReference>
<keyword evidence="7 11" id="KW-0648">Protein biosynthesis</keyword>
<keyword evidence="5 11" id="KW-0547">Nucleotide-binding</keyword>
<dbReference type="NCBIfam" id="NF004012">
    <property type="entry name" value="PRK05477.1-2"/>
    <property type="match status" value="1"/>
</dbReference>
<dbReference type="InterPro" id="IPR004413">
    <property type="entry name" value="GatB"/>
</dbReference>
<dbReference type="GO" id="GO:0070681">
    <property type="term" value="P:glutaminyl-tRNAGln biosynthesis via transamidation"/>
    <property type="evidence" value="ECO:0007669"/>
    <property type="project" value="TreeGrafter"/>
</dbReference>
<dbReference type="STRING" id="869212.Turpa_2947"/>
<sequence>MKFIPTIGLEVHCQLNTRSKLFSTAATSFGADANTEVQTVCLGLPGALPVLNYEAVRKAVKAGLALGGVIHERSKFDRKNYFYPDLPKGYQISQFFEPYCTKAAIDIEIESGKKRIGITRIHIEEDAGKLMHSEDPLVHESYVDLNRAGTPLIEIVSEPEIDNSDEAVLYLTELKKILEYIDVSDCNMEQGSLRVDANVSIRPEGSDKLGTRVEIKNLNSFKAVKAAIEYEIRRHTEVIESGGKIVQETRLYNAVRDTTQSMRSKEEAHDYRYFPDPDLVPLILKPADIEEIRKDLPELAHQKRARYVAEFGLPEYDAGVLTADRSTALYYEDVIRAGAPAKKASNWVMVEMLAIVKEKNKALTELFPPTNLAELIQLIDSGVISGKIAKEVFADMIATGKKPKAIVDEKGMSQISDEGAIREIVLAVMGEHPASVADFKAGKDRALKHLQGEIMKKTRGKVNPQVANKLLEEELKK</sequence>
<dbReference type="PANTHER" id="PTHR11659">
    <property type="entry name" value="GLUTAMYL-TRNA GLN AMIDOTRANSFERASE SUBUNIT B MITOCHONDRIAL AND PROKARYOTIC PET112-RELATED"/>
    <property type="match status" value="1"/>
</dbReference>
<dbReference type="Gene3D" id="1.10.150.380">
    <property type="entry name" value="GatB domain, N-terminal subdomain"/>
    <property type="match status" value="1"/>
</dbReference>
<evidence type="ECO:0000256" key="7">
    <source>
        <dbReference type="ARBA" id="ARBA00022917"/>
    </source>
</evidence>
<accession>I4B8H9</accession>
<dbReference type="InterPro" id="IPR006075">
    <property type="entry name" value="Asn/Gln-tRNA_Trfase_suB/E_cat"/>
</dbReference>
<dbReference type="InterPro" id="IPR003789">
    <property type="entry name" value="Asn/Gln_tRNA_amidoTrase-B-like"/>
</dbReference>
<dbReference type="PROSITE" id="PS01234">
    <property type="entry name" value="GATB"/>
    <property type="match status" value="1"/>
</dbReference>
<dbReference type="PANTHER" id="PTHR11659:SF0">
    <property type="entry name" value="GLUTAMYL-TRNA(GLN) AMIDOTRANSFERASE SUBUNIT B, MITOCHONDRIAL"/>
    <property type="match status" value="1"/>
</dbReference>
<dbReference type="Proteomes" id="UP000006048">
    <property type="component" value="Chromosome"/>
</dbReference>
<dbReference type="InterPro" id="IPR014746">
    <property type="entry name" value="Gln_synth/guanido_kin_cat_dom"/>
</dbReference>
<dbReference type="KEGG" id="tpx:Turpa_2947"/>
<dbReference type="RefSeq" id="WP_014804088.1">
    <property type="nucleotide sequence ID" value="NC_018020.1"/>
</dbReference>
<evidence type="ECO:0000313" key="14">
    <source>
        <dbReference type="Proteomes" id="UP000006048"/>
    </source>
</evidence>
<comment type="catalytic activity">
    <reaction evidence="9 11">
        <text>L-aspartyl-tRNA(Asn) + L-glutamine + ATP + H2O = L-asparaginyl-tRNA(Asn) + L-glutamate + ADP + phosphate + 2 H(+)</text>
        <dbReference type="Rhea" id="RHEA:14513"/>
        <dbReference type="Rhea" id="RHEA-COMP:9674"/>
        <dbReference type="Rhea" id="RHEA-COMP:9677"/>
        <dbReference type="ChEBI" id="CHEBI:15377"/>
        <dbReference type="ChEBI" id="CHEBI:15378"/>
        <dbReference type="ChEBI" id="CHEBI:29985"/>
        <dbReference type="ChEBI" id="CHEBI:30616"/>
        <dbReference type="ChEBI" id="CHEBI:43474"/>
        <dbReference type="ChEBI" id="CHEBI:58359"/>
        <dbReference type="ChEBI" id="CHEBI:78515"/>
        <dbReference type="ChEBI" id="CHEBI:78516"/>
        <dbReference type="ChEBI" id="CHEBI:456216"/>
    </reaction>
</comment>
<dbReference type="InterPro" id="IPR023168">
    <property type="entry name" value="GatB_Yqey_C_2"/>
</dbReference>
<evidence type="ECO:0000313" key="13">
    <source>
        <dbReference type="EMBL" id="AFM13586.1"/>
    </source>
</evidence>
<evidence type="ECO:0000256" key="9">
    <source>
        <dbReference type="ARBA" id="ARBA00047380"/>
    </source>
</evidence>
<dbReference type="FunFam" id="1.10.10.410:FF:000001">
    <property type="entry name" value="Aspartyl/glutamyl-tRNA(Asn/Gln) amidotransferase subunit B"/>
    <property type="match status" value="1"/>
</dbReference>
<dbReference type="GO" id="GO:0006412">
    <property type="term" value="P:translation"/>
    <property type="evidence" value="ECO:0007669"/>
    <property type="project" value="UniProtKB-UniRule"/>
</dbReference>
<organism evidence="13 14">
    <name type="scientific">Turneriella parva (strain ATCC BAA-1111 / DSM 21527 / NCTC 11395 / H)</name>
    <name type="common">Leptospira parva</name>
    <dbReference type="NCBI Taxonomy" id="869212"/>
    <lineage>
        <taxon>Bacteria</taxon>
        <taxon>Pseudomonadati</taxon>
        <taxon>Spirochaetota</taxon>
        <taxon>Spirochaetia</taxon>
        <taxon>Leptospirales</taxon>
        <taxon>Leptospiraceae</taxon>
        <taxon>Turneriella</taxon>
    </lineage>
</organism>
<dbReference type="PATRIC" id="fig|869212.3.peg.2971"/>
<evidence type="ECO:0000256" key="3">
    <source>
        <dbReference type="ARBA" id="ARBA00016923"/>
    </source>
</evidence>
<dbReference type="SMART" id="SM00845">
    <property type="entry name" value="GatB_Yqey"/>
    <property type="match status" value="1"/>
</dbReference>
<dbReference type="NCBIfam" id="NF004014">
    <property type="entry name" value="PRK05477.1-4"/>
    <property type="match status" value="1"/>
</dbReference>
<dbReference type="Pfam" id="PF02637">
    <property type="entry name" value="GatB_Yqey"/>
    <property type="match status" value="1"/>
</dbReference>
<feature type="domain" description="Asn/Gln amidotransferase" evidence="12">
    <location>
        <begin position="329"/>
        <end position="475"/>
    </location>
</feature>
<evidence type="ECO:0000256" key="4">
    <source>
        <dbReference type="ARBA" id="ARBA00022598"/>
    </source>
</evidence>
<dbReference type="Pfam" id="PF02934">
    <property type="entry name" value="GatB_N"/>
    <property type="match status" value="1"/>
</dbReference>
<evidence type="ECO:0000256" key="2">
    <source>
        <dbReference type="ARBA" id="ARBA00011123"/>
    </source>
</evidence>